<dbReference type="Proteomes" id="UP001163835">
    <property type="component" value="Unassembled WGS sequence"/>
</dbReference>
<comment type="caution">
    <text evidence="1">The sequence shown here is derived from an EMBL/GenBank/DDBJ whole genome shotgun (WGS) entry which is preliminary data.</text>
</comment>
<evidence type="ECO:0000313" key="2">
    <source>
        <dbReference type="Proteomes" id="UP001163835"/>
    </source>
</evidence>
<organism evidence="1 2">
    <name type="scientific">Lentinula aff. lateritia</name>
    <dbReference type="NCBI Taxonomy" id="2804960"/>
    <lineage>
        <taxon>Eukaryota</taxon>
        <taxon>Fungi</taxon>
        <taxon>Dikarya</taxon>
        <taxon>Basidiomycota</taxon>
        <taxon>Agaricomycotina</taxon>
        <taxon>Agaricomycetes</taxon>
        <taxon>Agaricomycetidae</taxon>
        <taxon>Agaricales</taxon>
        <taxon>Marasmiineae</taxon>
        <taxon>Omphalotaceae</taxon>
        <taxon>Lentinula</taxon>
    </lineage>
</organism>
<proteinExistence type="predicted"/>
<gene>
    <name evidence="1" type="ORF">F5876DRAFT_64823</name>
</gene>
<accession>A0ACC1U2T9</accession>
<sequence>MTTIENLARSSFHSSSSPAGPAIFTTCHTKLPSGLLMRFLTTLLPLITLAVHVAATDPEQGSIPLRIVHPEDAHLPGPPPTYSEATGPNAIIPAAHYSSAQDGVEQPPLPGISPRCQQEAIRHALELGSQELGPNHGDISNLRAVMERVTSVGNALKRHPQTAIACSLVTVGGGLAMVAIYLTKCGEKGDWTCNPFTTSKRDGLGSNPQCKHLDIEVCRNPFPTATGGHGKRDAARMSYRRRLELVYVKLYLCWNVNCEWDDAER</sequence>
<protein>
    <submittedName>
        <fullName evidence="1">Uncharacterized protein</fullName>
    </submittedName>
</protein>
<reference evidence="1" key="1">
    <citation type="submission" date="2022-09" db="EMBL/GenBank/DDBJ databases">
        <title>A Global Phylogenomic Analysis of the Shiitake Genus Lentinula.</title>
        <authorList>
            <consortium name="DOE Joint Genome Institute"/>
            <person name="Sierra-Patev S."/>
            <person name="Min B."/>
            <person name="Naranjo-Ortiz M."/>
            <person name="Looney B."/>
            <person name="Konkel Z."/>
            <person name="Slot J.C."/>
            <person name="Sakamoto Y."/>
            <person name="Steenwyk J.L."/>
            <person name="Rokas A."/>
            <person name="Carro J."/>
            <person name="Camarero S."/>
            <person name="Ferreira P."/>
            <person name="Molpeceres G."/>
            <person name="Ruiz-Duenas F.J."/>
            <person name="Serrano A."/>
            <person name="Henrissat B."/>
            <person name="Drula E."/>
            <person name="Hughes K.W."/>
            <person name="Mata J.L."/>
            <person name="Ishikawa N.K."/>
            <person name="Vargas-Isla R."/>
            <person name="Ushijima S."/>
            <person name="Smith C.A."/>
            <person name="Ahrendt S."/>
            <person name="Andreopoulos W."/>
            <person name="He G."/>
            <person name="Labutti K."/>
            <person name="Lipzen A."/>
            <person name="Ng V."/>
            <person name="Riley R."/>
            <person name="Sandor L."/>
            <person name="Barry K."/>
            <person name="Martinez A.T."/>
            <person name="Xiao Y."/>
            <person name="Gibbons J.G."/>
            <person name="Terashima K."/>
            <person name="Grigoriev I.V."/>
            <person name="Hibbett D.S."/>
        </authorList>
    </citation>
    <scope>NUCLEOTIDE SEQUENCE</scope>
    <source>
        <strain evidence="1">TMI1499</strain>
    </source>
</reference>
<keyword evidence="2" id="KW-1185">Reference proteome</keyword>
<evidence type="ECO:0000313" key="1">
    <source>
        <dbReference type="EMBL" id="KAJ3811367.1"/>
    </source>
</evidence>
<dbReference type="EMBL" id="MU795061">
    <property type="protein sequence ID" value="KAJ3811367.1"/>
    <property type="molecule type" value="Genomic_DNA"/>
</dbReference>
<name>A0ACC1U2T9_9AGAR</name>